<evidence type="ECO:0000313" key="3">
    <source>
        <dbReference type="Proteomes" id="UP000603904"/>
    </source>
</evidence>
<dbReference type="Proteomes" id="UP000603904">
    <property type="component" value="Unassembled WGS sequence"/>
</dbReference>
<feature type="transmembrane region" description="Helical" evidence="1">
    <location>
        <begin position="179"/>
        <end position="199"/>
    </location>
</feature>
<feature type="transmembrane region" description="Helical" evidence="1">
    <location>
        <begin position="42"/>
        <end position="63"/>
    </location>
</feature>
<protein>
    <recommendedName>
        <fullName evidence="4">DUF4239 domain-containing protein</fullName>
    </recommendedName>
</protein>
<evidence type="ECO:0000313" key="2">
    <source>
        <dbReference type="EMBL" id="GIH39208.1"/>
    </source>
</evidence>
<keyword evidence="1" id="KW-0472">Membrane</keyword>
<comment type="caution">
    <text evidence="2">The sequence shown here is derived from an EMBL/GenBank/DDBJ whole genome shotgun (WGS) entry which is preliminary data.</text>
</comment>
<keyword evidence="3" id="KW-1185">Reference proteome</keyword>
<accession>A0ABQ4FWL2</accession>
<keyword evidence="1" id="KW-0812">Transmembrane</keyword>
<keyword evidence="1" id="KW-1133">Transmembrane helix</keyword>
<sequence length="255" mass="27084">MLVLVLAVVAAVGLVALAAFLFRMFDHGTDDRDPRGMSAGHAGSMLSSLFLLVFAIAVVVPWATADSARQNTYAESQALVETYWAAGGLPSPDGAQVQDELRDYTRYVIGKEWPAMAGGALSTEGTTRLESMRTRVAALQPAGDDAREARSAVLDRMADLFSARRQRAADARTSPPPGVLLLTIVTGVVVVLYPFIAGARPRGAALLPMTLMAGLLAIGVYLAFDIAHPFSGGLAVRPDAFVNALDEFQRIPEGR</sequence>
<dbReference type="EMBL" id="BOOC01000006">
    <property type="protein sequence ID" value="GIH39208.1"/>
    <property type="molecule type" value="Genomic_DNA"/>
</dbReference>
<gene>
    <name evidence="2" type="ORF">Mco01_22080</name>
</gene>
<organism evidence="2 3">
    <name type="scientific">Microbispora corallina</name>
    <dbReference type="NCBI Taxonomy" id="83302"/>
    <lineage>
        <taxon>Bacteria</taxon>
        <taxon>Bacillati</taxon>
        <taxon>Actinomycetota</taxon>
        <taxon>Actinomycetes</taxon>
        <taxon>Streptosporangiales</taxon>
        <taxon>Streptosporangiaceae</taxon>
        <taxon>Microbispora</taxon>
    </lineage>
</organism>
<feature type="transmembrane region" description="Helical" evidence="1">
    <location>
        <begin position="205"/>
        <end position="224"/>
    </location>
</feature>
<proteinExistence type="predicted"/>
<evidence type="ECO:0000256" key="1">
    <source>
        <dbReference type="SAM" id="Phobius"/>
    </source>
</evidence>
<dbReference type="InterPro" id="IPR025333">
    <property type="entry name" value="DUF4239"/>
</dbReference>
<dbReference type="Pfam" id="PF14023">
    <property type="entry name" value="Bestrophin-like"/>
    <property type="match status" value="1"/>
</dbReference>
<evidence type="ECO:0008006" key="4">
    <source>
        <dbReference type="Google" id="ProtNLM"/>
    </source>
</evidence>
<reference evidence="2 3" key="1">
    <citation type="submission" date="2021-01" db="EMBL/GenBank/DDBJ databases">
        <title>Whole genome shotgun sequence of Microbispora corallina NBRC 16416.</title>
        <authorList>
            <person name="Komaki H."/>
            <person name="Tamura T."/>
        </authorList>
    </citation>
    <scope>NUCLEOTIDE SEQUENCE [LARGE SCALE GENOMIC DNA]</scope>
    <source>
        <strain evidence="2 3">NBRC 16416</strain>
    </source>
</reference>
<name>A0ABQ4FWL2_9ACTN</name>
<dbReference type="RefSeq" id="WP_204056758.1">
    <property type="nucleotide sequence ID" value="NZ_BAAAGP010000016.1"/>
</dbReference>